<feature type="compositionally biased region" description="Polar residues" evidence="1">
    <location>
        <begin position="381"/>
        <end position="399"/>
    </location>
</feature>
<evidence type="ECO:0000313" key="3">
    <source>
        <dbReference type="Proteomes" id="UP000653454"/>
    </source>
</evidence>
<gene>
    <name evidence="2" type="ORF">PLXY2_LOCUS8220</name>
</gene>
<dbReference type="Pfam" id="PF03564">
    <property type="entry name" value="DUF1759"/>
    <property type="match status" value="1"/>
</dbReference>
<dbReference type="Proteomes" id="UP000653454">
    <property type="component" value="Unassembled WGS sequence"/>
</dbReference>
<evidence type="ECO:0000313" key="2">
    <source>
        <dbReference type="EMBL" id="CAG9124448.1"/>
    </source>
</evidence>
<evidence type="ECO:0000256" key="1">
    <source>
        <dbReference type="SAM" id="MobiDB-lite"/>
    </source>
</evidence>
<sequence length="730" mass="82454">MEDTDRKTAIARRAYYKGAITKQKAKLQQENLDLASGEMLKLKEAKLVKIYGEYEELCIQLDEDEDDATEEAYLECMERVRIAMNRLNKPQSGSSCSSSSKVKLPDVSLPIFDGNYLEYGPFKEMFDAMIDSDPDIQDIQKLFYLRSYLRGEALDLIKNMPVVGSSYKESLNILDDRYNNKSKIVFQHISQLLDIKPISKPNVQCLRTLIREAKQHVAALKNLGQPVEHWDAFLVCILSRKLDQLNSRAFYLEQSSPSVPTYTNFIKFLEARALALESSNVRDNTVKDREVNMRAGSTLQVSQAKTTHVAVDASCNFCGKIEHKVFNCPKFTLASYKERIAFVNSKQLCKICLNSHKNKCKYHFKCQICKLGHNTLIHNSEQVPRQHQSSGPQRKATNNHSEETVALLSGTNNCGQVLLPTAKVELVSRGGSKIIVKALLDSASQSSFITSKLAKQLGKPLVPNKTGVIGIANTSKTISQAITTEVYSCAYPYKVIVNCLFTDAITAKLPQCGFSLADLNIPNNIKLADDTCNDPSEIDILLGADIFFQTLLPQSEELTRHHRDAAQPRLVHTQFGYILAGNLPEFSHGNSAVSLFCRDCKTDLNSTMKQFWQSESVPQEFTEHESEKVQCEEHFQKTVKLENKQFEVSIPLKVPIYDINNYIGDSLSLALKRFLNLEKKLHNDPSLFKEYKSFIDEYIDLGHASSVDISQYDLNKDPIYFIPHHARIKT</sequence>
<proteinExistence type="predicted"/>
<dbReference type="InterPro" id="IPR005312">
    <property type="entry name" value="DUF1759"/>
</dbReference>
<dbReference type="InterPro" id="IPR021109">
    <property type="entry name" value="Peptidase_aspartic_dom_sf"/>
</dbReference>
<keyword evidence="3" id="KW-1185">Reference proteome</keyword>
<protein>
    <submittedName>
        <fullName evidence="2">(diamondback moth) hypothetical protein</fullName>
    </submittedName>
</protein>
<name>A0A8S4FBI4_PLUXY</name>
<dbReference type="PANTHER" id="PTHR47331:SF5">
    <property type="entry name" value="RIBONUCLEASE H"/>
    <property type="match status" value="1"/>
</dbReference>
<feature type="region of interest" description="Disordered" evidence="1">
    <location>
        <begin position="381"/>
        <end position="401"/>
    </location>
</feature>
<accession>A0A8S4FBI4</accession>
<comment type="caution">
    <text evidence="2">The sequence shown here is derived from an EMBL/GenBank/DDBJ whole genome shotgun (WGS) entry which is preliminary data.</text>
</comment>
<dbReference type="EMBL" id="CAJHNJ030000030">
    <property type="protein sequence ID" value="CAG9124448.1"/>
    <property type="molecule type" value="Genomic_DNA"/>
</dbReference>
<organism evidence="2 3">
    <name type="scientific">Plutella xylostella</name>
    <name type="common">Diamondback moth</name>
    <name type="synonym">Plutella maculipennis</name>
    <dbReference type="NCBI Taxonomy" id="51655"/>
    <lineage>
        <taxon>Eukaryota</taxon>
        <taxon>Metazoa</taxon>
        <taxon>Ecdysozoa</taxon>
        <taxon>Arthropoda</taxon>
        <taxon>Hexapoda</taxon>
        <taxon>Insecta</taxon>
        <taxon>Pterygota</taxon>
        <taxon>Neoptera</taxon>
        <taxon>Endopterygota</taxon>
        <taxon>Lepidoptera</taxon>
        <taxon>Glossata</taxon>
        <taxon>Ditrysia</taxon>
        <taxon>Yponomeutoidea</taxon>
        <taxon>Plutellidae</taxon>
        <taxon>Plutella</taxon>
    </lineage>
</organism>
<reference evidence="2" key="1">
    <citation type="submission" date="2020-11" db="EMBL/GenBank/DDBJ databases">
        <authorList>
            <person name="Whiteford S."/>
        </authorList>
    </citation>
    <scope>NUCLEOTIDE SEQUENCE</scope>
</reference>
<dbReference type="AlphaFoldDB" id="A0A8S4FBI4"/>
<dbReference type="Gene3D" id="2.40.70.10">
    <property type="entry name" value="Acid Proteases"/>
    <property type="match status" value="1"/>
</dbReference>
<dbReference type="PANTHER" id="PTHR47331">
    <property type="entry name" value="PHD-TYPE DOMAIN-CONTAINING PROTEIN"/>
    <property type="match status" value="1"/>
</dbReference>